<accession>A0A6J1A2C6</accession>
<dbReference type="RefSeq" id="XP_021280795.1">
    <property type="nucleotide sequence ID" value="XM_021425120.1"/>
</dbReference>
<dbReference type="PANTHER" id="PTHR47344:SF1">
    <property type="entry name" value="RING ZINC FINGER PROTEIN-RELATED"/>
    <property type="match status" value="1"/>
</dbReference>
<organism evidence="8 9">
    <name type="scientific">Herrania umbratica</name>
    <dbReference type="NCBI Taxonomy" id="108875"/>
    <lineage>
        <taxon>Eukaryota</taxon>
        <taxon>Viridiplantae</taxon>
        <taxon>Streptophyta</taxon>
        <taxon>Embryophyta</taxon>
        <taxon>Tracheophyta</taxon>
        <taxon>Spermatophyta</taxon>
        <taxon>Magnoliopsida</taxon>
        <taxon>eudicotyledons</taxon>
        <taxon>Gunneridae</taxon>
        <taxon>Pentapetalae</taxon>
        <taxon>rosids</taxon>
        <taxon>malvids</taxon>
        <taxon>Malvales</taxon>
        <taxon>Malvaceae</taxon>
        <taxon>Byttnerioideae</taxon>
        <taxon>Herrania</taxon>
    </lineage>
</organism>
<evidence type="ECO:0000256" key="2">
    <source>
        <dbReference type="ARBA" id="ARBA00022771"/>
    </source>
</evidence>
<evidence type="ECO:0000256" key="6">
    <source>
        <dbReference type="SAM" id="MobiDB-lite"/>
    </source>
</evidence>
<evidence type="ECO:0000259" key="7">
    <source>
        <dbReference type="PROSITE" id="PS50089"/>
    </source>
</evidence>
<keyword evidence="2 4" id="KW-0863">Zinc-finger</keyword>
<evidence type="ECO:0000313" key="10">
    <source>
        <dbReference type="RefSeq" id="XP_021280795.1"/>
    </source>
</evidence>
<keyword evidence="8" id="KW-1185">Reference proteome</keyword>
<dbReference type="SMART" id="SM00744">
    <property type="entry name" value="RINGv"/>
    <property type="match status" value="1"/>
</dbReference>
<reference evidence="9 10" key="1">
    <citation type="submission" date="2025-04" db="UniProtKB">
        <authorList>
            <consortium name="RefSeq"/>
        </authorList>
    </citation>
    <scope>IDENTIFICATION</scope>
    <source>
        <tissue evidence="9 10">Leaf</tissue>
    </source>
</reference>
<gene>
    <name evidence="9 10" type="primary">LOC110414057</name>
</gene>
<dbReference type="Proteomes" id="UP000504621">
    <property type="component" value="Unplaced"/>
</dbReference>
<feature type="domain" description="RING-type" evidence="7">
    <location>
        <begin position="89"/>
        <end position="138"/>
    </location>
</feature>
<keyword evidence="3" id="KW-0862">Zinc</keyword>
<evidence type="ECO:0000256" key="1">
    <source>
        <dbReference type="ARBA" id="ARBA00022723"/>
    </source>
</evidence>
<dbReference type="SMART" id="SM00184">
    <property type="entry name" value="RING"/>
    <property type="match status" value="1"/>
</dbReference>
<dbReference type="InterPro" id="IPR011016">
    <property type="entry name" value="Znf_RING-CH"/>
</dbReference>
<dbReference type="GO" id="GO:0008270">
    <property type="term" value="F:zinc ion binding"/>
    <property type="evidence" value="ECO:0007669"/>
    <property type="project" value="UniProtKB-KW"/>
</dbReference>
<dbReference type="Gene3D" id="3.30.40.10">
    <property type="entry name" value="Zinc/RING finger domain, C3HC4 (zinc finger)"/>
    <property type="match status" value="1"/>
</dbReference>
<dbReference type="PROSITE" id="PS50089">
    <property type="entry name" value="ZF_RING_2"/>
    <property type="match status" value="1"/>
</dbReference>
<proteinExistence type="predicted"/>
<dbReference type="AlphaFoldDB" id="A0A6J1A2C6"/>
<feature type="coiled-coil region" evidence="5">
    <location>
        <begin position="296"/>
        <end position="358"/>
    </location>
</feature>
<dbReference type="InterPro" id="IPR013083">
    <property type="entry name" value="Znf_RING/FYVE/PHD"/>
</dbReference>
<dbReference type="PANTHER" id="PTHR47344">
    <property type="entry name" value="RING ZINC FINGER PROTEIN-RELATED"/>
    <property type="match status" value="1"/>
</dbReference>
<dbReference type="InterPro" id="IPR001841">
    <property type="entry name" value="Znf_RING"/>
</dbReference>
<keyword evidence="1" id="KW-0479">Metal-binding</keyword>
<dbReference type="RefSeq" id="XP_021280794.1">
    <property type="nucleotide sequence ID" value="XM_021425119.1"/>
</dbReference>
<evidence type="ECO:0000256" key="3">
    <source>
        <dbReference type="ARBA" id="ARBA00022833"/>
    </source>
</evidence>
<feature type="region of interest" description="Disordered" evidence="6">
    <location>
        <begin position="56"/>
        <end position="76"/>
    </location>
</feature>
<evidence type="ECO:0000256" key="4">
    <source>
        <dbReference type="PROSITE-ProRule" id="PRU00175"/>
    </source>
</evidence>
<dbReference type="Pfam" id="PF13639">
    <property type="entry name" value="zf-RING_2"/>
    <property type="match status" value="1"/>
</dbReference>
<keyword evidence="5" id="KW-0175">Coiled coil</keyword>
<sequence>MKFGPFLDFVCIHMVHITNEKNHFPPPPLPAFVAPLRYFFKSRSIFPRKRSEKLEREIGRKKKKTRATKQTERETGEMIGDSSFSKTICSICYEDLKPIVEDLQSISICGHVFHELCLQQWFEYCTNSTKKYNCPVCKQRCVGHNATRLYFQSVGDQSNSLCSQNLIDREEDAEALRCEVKRLLVKVSGLSSALERKEKEHQEINEELCLCKELIKEEAALKSEALREKAFIQQKLNSKSEELTISNSECSRLEQRNMALAKELAVLKLVSDLDLEQDEILKLASLGNEANSHDTIDNLIRSLASHKKSYKELMAKCNLLGRGESRLQKKLERAKEKIGKLKTRIQELETSIEVKDNEDLRALKATKKTDRRAIVDDNSKTLIAKNSSTEHQMQQPILPLNNLDLSGRSPKESSCLMKENIHFGSPIVANHTREGSSTVVLDEERNPLMGENAYRHSSPDLKCRNGENIVQESAPSMSKAVSDVNGEAAACRPDSLVGFSGSRTCSSTDKSATLAAATKPMFNIKTETSSSLPLSEQGNICFSGGLLGPDGTKWHLGKWCKRGKMLGSMPTQGLTKSSGDLIAVGADGRGGRIKVMRSVNHSLDDKQNSLSAKRLKYGAKTNSLQSQGCLQIEHFFGKSRF</sequence>
<dbReference type="SUPFAM" id="SSF57850">
    <property type="entry name" value="RING/U-box"/>
    <property type="match status" value="1"/>
</dbReference>
<protein>
    <submittedName>
        <fullName evidence="9 10">Uncharacterized protein LOC110414057</fullName>
    </submittedName>
</protein>
<evidence type="ECO:0000313" key="8">
    <source>
        <dbReference type="Proteomes" id="UP000504621"/>
    </source>
</evidence>
<feature type="coiled-coil region" evidence="5">
    <location>
        <begin position="180"/>
        <end position="242"/>
    </location>
</feature>
<evidence type="ECO:0000313" key="9">
    <source>
        <dbReference type="RefSeq" id="XP_021280794.1"/>
    </source>
</evidence>
<evidence type="ECO:0000256" key="5">
    <source>
        <dbReference type="SAM" id="Coils"/>
    </source>
</evidence>
<name>A0A6J1A2C6_9ROSI</name>
<dbReference type="CDD" id="cd16448">
    <property type="entry name" value="RING-H2"/>
    <property type="match status" value="1"/>
</dbReference>
<dbReference type="GeneID" id="110414057"/>
<dbReference type="OrthoDB" id="8062037at2759"/>